<evidence type="ECO:0000256" key="7">
    <source>
        <dbReference type="RuleBase" id="RU003685"/>
    </source>
</evidence>
<dbReference type="Pfam" id="PF00346">
    <property type="entry name" value="Complex1_49kDa"/>
    <property type="match status" value="1"/>
</dbReference>
<dbReference type="CTD" id="43073"/>
<feature type="domain" description="NADH-quinone oxidoreductase subunit D" evidence="8">
    <location>
        <begin position="263"/>
        <end position="533"/>
    </location>
</feature>
<evidence type="ECO:0000256" key="5">
    <source>
        <dbReference type="ARBA" id="ARBA00030505"/>
    </source>
</evidence>
<dbReference type="NCBIfam" id="NF004739">
    <property type="entry name" value="PRK06075.1"/>
    <property type="match status" value="1"/>
</dbReference>
<protein>
    <recommendedName>
        <fullName evidence="5">Complex I-49kD</fullName>
    </recommendedName>
    <alternativeName>
        <fullName evidence="6">NADH-ubiquinone oxidoreductase 49 kDa subunit</fullName>
    </alternativeName>
</protein>
<dbReference type="HAMAP" id="MF_01358">
    <property type="entry name" value="NDH1_NuoD"/>
    <property type="match status" value="1"/>
</dbReference>
<proteinExistence type="inferred from homology"/>
<dbReference type="RefSeq" id="XP_034113556.2">
    <property type="nucleotide sequence ID" value="XM_034257665.2"/>
</dbReference>
<evidence type="ECO:0000256" key="3">
    <source>
        <dbReference type="ARBA" id="ARBA00022967"/>
    </source>
</evidence>
<reference evidence="10" key="1">
    <citation type="submission" date="2025-08" db="UniProtKB">
        <authorList>
            <consortium name="RefSeq"/>
        </authorList>
    </citation>
    <scope>IDENTIFICATION</scope>
    <source>
        <strain evidence="10">15112-1751.03</strain>
        <tissue evidence="10">Whole Adult</tissue>
    </source>
</reference>
<evidence type="ECO:0000256" key="6">
    <source>
        <dbReference type="ARBA" id="ARBA00031562"/>
    </source>
</evidence>
<dbReference type="GO" id="GO:0005739">
    <property type="term" value="C:mitochondrion"/>
    <property type="evidence" value="ECO:0007669"/>
    <property type="project" value="GOC"/>
</dbReference>
<dbReference type="GO" id="GO:0006120">
    <property type="term" value="P:mitochondrial electron transport, NADH to ubiquinone"/>
    <property type="evidence" value="ECO:0007669"/>
    <property type="project" value="TreeGrafter"/>
</dbReference>
<dbReference type="InterPro" id="IPR014029">
    <property type="entry name" value="NADH_UbQ_OxRdtase_49kDa_CS"/>
</dbReference>
<dbReference type="Proteomes" id="UP000515160">
    <property type="component" value="Chromosome 2R"/>
</dbReference>
<evidence type="ECO:0000256" key="2">
    <source>
        <dbReference type="ARBA" id="ARBA00022448"/>
    </source>
</evidence>
<keyword evidence="3 7" id="KW-1278">Translocase</keyword>
<evidence type="ECO:0000313" key="10">
    <source>
        <dbReference type="RefSeq" id="XP_034113556.2"/>
    </source>
</evidence>
<dbReference type="NCBIfam" id="TIGR01962">
    <property type="entry name" value="NuoD"/>
    <property type="match status" value="1"/>
</dbReference>
<organism evidence="9 10">
    <name type="scientific">Drosophila albomicans</name>
    <name type="common">Fruit fly</name>
    <dbReference type="NCBI Taxonomy" id="7291"/>
    <lineage>
        <taxon>Eukaryota</taxon>
        <taxon>Metazoa</taxon>
        <taxon>Ecdysozoa</taxon>
        <taxon>Arthropoda</taxon>
        <taxon>Hexapoda</taxon>
        <taxon>Insecta</taxon>
        <taxon>Pterygota</taxon>
        <taxon>Neoptera</taxon>
        <taxon>Endopterygota</taxon>
        <taxon>Diptera</taxon>
        <taxon>Brachycera</taxon>
        <taxon>Muscomorpha</taxon>
        <taxon>Ephydroidea</taxon>
        <taxon>Drosophilidae</taxon>
        <taxon>Drosophila</taxon>
    </lineage>
</organism>
<dbReference type="PANTHER" id="PTHR11993">
    <property type="entry name" value="NADH-UBIQUINONE OXIDOREDUCTASE 49 KDA SUBUNIT"/>
    <property type="match status" value="1"/>
</dbReference>
<dbReference type="FunFam" id="1.10.645.10:FF:000005">
    <property type="entry name" value="NADH-quinone oxidoreductase subunit D"/>
    <property type="match status" value="1"/>
</dbReference>
<evidence type="ECO:0000256" key="4">
    <source>
        <dbReference type="ARBA" id="ARBA00023027"/>
    </source>
</evidence>
<dbReference type="GeneID" id="117574053"/>
<gene>
    <name evidence="10" type="primary">LOC117574053</name>
</gene>
<dbReference type="InterPro" id="IPR022885">
    <property type="entry name" value="NDH1_su_D/H"/>
</dbReference>
<dbReference type="GO" id="GO:0051287">
    <property type="term" value="F:NAD binding"/>
    <property type="evidence" value="ECO:0007669"/>
    <property type="project" value="InterPro"/>
</dbReference>
<dbReference type="SUPFAM" id="SSF56762">
    <property type="entry name" value="HydB/Nqo4-like"/>
    <property type="match status" value="1"/>
</dbReference>
<dbReference type="PANTHER" id="PTHR11993:SF10">
    <property type="entry name" value="NADH DEHYDROGENASE [UBIQUINONE] IRON-SULFUR PROTEIN 2, MITOCHONDRIAL"/>
    <property type="match status" value="1"/>
</dbReference>
<dbReference type="AlphaFoldDB" id="A0A6P8XBG1"/>
<name>A0A6P8XBG1_DROAB</name>
<evidence type="ECO:0000259" key="8">
    <source>
        <dbReference type="Pfam" id="PF00346"/>
    </source>
</evidence>
<accession>A0A6P8XBG1</accession>
<dbReference type="InterPro" id="IPR029014">
    <property type="entry name" value="NiFe-Hase_large"/>
</dbReference>
<evidence type="ECO:0000256" key="1">
    <source>
        <dbReference type="ARBA" id="ARBA00005769"/>
    </source>
</evidence>
<evidence type="ECO:0000313" key="9">
    <source>
        <dbReference type="Proteomes" id="UP000515160"/>
    </source>
</evidence>
<keyword evidence="9" id="KW-1185">Reference proteome</keyword>
<dbReference type="Gene3D" id="1.10.645.10">
    <property type="entry name" value="Cytochrome-c3 Hydrogenase, chain B"/>
    <property type="match status" value="1"/>
</dbReference>
<dbReference type="PROSITE" id="PS00535">
    <property type="entry name" value="COMPLEX1_49K"/>
    <property type="match status" value="1"/>
</dbReference>
<dbReference type="OrthoDB" id="1009at2759"/>
<keyword evidence="4 7" id="KW-0520">NAD</keyword>
<comment type="similarity">
    <text evidence="1 7">Belongs to the complex I 49 kDa subunit family.</text>
</comment>
<keyword evidence="2 7" id="KW-0813">Transport</keyword>
<dbReference type="InterPro" id="IPR001135">
    <property type="entry name" value="NADH_Q_OxRdtase_suD"/>
</dbReference>
<dbReference type="GO" id="GO:0048038">
    <property type="term" value="F:quinone binding"/>
    <property type="evidence" value="ECO:0007669"/>
    <property type="project" value="InterPro"/>
</dbReference>
<dbReference type="GO" id="GO:0016651">
    <property type="term" value="F:oxidoreductase activity, acting on NAD(P)H"/>
    <property type="evidence" value="ECO:0007669"/>
    <property type="project" value="InterPro"/>
</dbReference>
<sequence>MSRHMEKVRQLAGKLFTESEIRRFNAYRNNFRNKYLKLDAYNFKLSLKKPTLSKWPNMRFFSSGDAPKTPEECCQEIPDHMQQKCEIDWDAIRPPGEPYKWRDTHYWNPDPEFYQNFEHVVMYPPGDKWKKRPDATDRCYPPVDRTFRTKFINFGPAHPAAHGVLRMILELDNETVLSADPHIGLLHRGTEKLIEYKTYLQALPYFDRLDYVSCMVCEQAYCLAVEKLLNIEVPPRGKYIRTLCSELMRLTNHTMAISSAVLDCGAITPLFWLFEEREKLYEFSERLSGARLHAAYIRPGGVSLDMPLGFSDDLYNFLVQFKERLDEVEDVVTENRIWRMRNIGIGKISATEALNWGCTGPVLRATGIKWDLRKQQPYEAYADMDFDVVIGSQGDCYDRYLVRMGEMRQSIRIMQQCIDRMPPGPVKVDDRKICPPRRAKMKTDMEDLIHHFKLYSQGFTVPPGQTYTSIEGPKGEFGVYLVSDGTSRPYRCKIRPASYIHLALMSKLAPQFLLADIVAIVGSLDIVFGEIDR</sequence>